<dbReference type="AlphaFoldDB" id="X1MD61"/>
<keyword evidence="1" id="KW-0175">Coiled coil</keyword>
<proteinExistence type="predicted"/>
<sequence>MALPRDENLRKEELNFLKEELKKIEARIKEVQYSGSKEVVEAQIRLLELREKIMKEIDKFVDIYSPKESILDINLR</sequence>
<comment type="caution">
    <text evidence="2">The sequence shown here is derived from an EMBL/GenBank/DDBJ whole genome shotgun (WGS) entry which is preliminary data.</text>
</comment>
<organism evidence="2">
    <name type="scientific">marine sediment metagenome</name>
    <dbReference type="NCBI Taxonomy" id="412755"/>
    <lineage>
        <taxon>unclassified sequences</taxon>
        <taxon>metagenomes</taxon>
        <taxon>ecological metagenomes</taxon>
    </lineage>
</organism>
<accession>X1MD61</accession>
<evidence type="ECO:0000256" key="1">
    <source>
        <dbReference type="SAM" id="Coils"/>
    </source>
</evidence>
<gene>
    <name evidence="2" type="ORF">S06H3_22220</name>
</gene>
<dbReference type="EMBL" id="BARV01011826">
    <property type="protein sequence ID" value="GAI12620.1"/>
    <property type="molecule type" value="Genomic_DNA"/>
</dbReference>
<protein>
    <submittedName>
        <fullName evidence="2">Uncharacterized protein</fullName>
    </submittedName>
</protein>
<reference evidence="2" key="1">
    <citation type="journal article" date="2014" name="Front. Microbiol.">
        <title>High frequency of phylogenetically diverse reductive dehalogenase-homologous genes in deep subseafloor sedimentary metagenomes.</title>
        <authorList>
            <person name="Kawai M."/>
            <person name="Futagami T."/>
            <person name="Toyoda A."/>
            <person name="Takaki Y."/>
            <person name="Nishi S."/>
            <person name="Hori S."/>
            <person name="Arai W."/>
            <person name="Tsubouchi T."/>
            <person name="Morono Y."/>
            <person name="Uchiyama I."/>
            <person name="Ito T."/>
            <person name="Fujiyama A."/>
            <person name="Inagaki F."/>
            <person name="Takami H."/>
        </authorList>
    </citation>
    <scope>NUCLEOTIDE SEQUENCE</scope>
    <source>
        <strain evidence="2">Expedition CK06-06</strain>
    </source>
</reference>
<name>X1MD61_9ZZZZ</name>
<evidence type="ECO:0000313" key="2">
    <source>
        <dbReference type="EMBL" id="GAI12620.1"/>
    </source>
</evidence>
<feature type="coiled-coil region" evidence="1">
    <location>
        <begin position="7"/>
        <end position="34"/>
    </location>
</feature>
<feature type="non-terminal residue" evidence="2">
    <location>
        <position position="76"/>
    </location>
</feature>